<protein>
    <submittedName>
        <fullName evidence="2">Uncharacterized protein</fullName>
    </submittedName>
</protein>
<accession>A0A0B1RQS0</accession>
<evidence type="ECO:0000313" key="2">
    <source>
        <dbReference type="EMBL" id="KHJ74979.1"/>
    </source>
</evidence>
<keyword evidence="3" id="KW-1185">Reference proteome</keyword>
<name>A0A0B1RQS0_OESDE</name>
<keyword evidence="1" id="KW-1133">Transmembrane helix</keyword>
<reference evidence="2 3" key="1">
    <citation type="submission" date="2014-03" db="EMBL/GenBank/DDBJ databases">
        <title>Draft genome of the hookworm Oesophagostomum dentatum.</title>
        <authorList>
            <person name="Mitreva M."/>
        </authorList>
    </citation>
    <scope>NUCLEOTIDE SEQUENCE [LARGE SCALE GENOMIC DNA]</scope>
    <source>
        <strain evidence="2 3">OD-Hann</strain>
    </source>
</reference>
<sequence length="94" mass="11129">MDISVLLTVRGLSVYAPLCVLLLTWGSVATQIKIYTSTTFQRNFTKMMIRAEVLHQPLRWWRKNKWLDVLSKAMKKLREGRYRRAFSKASFDFD</sequence>
<dbReference type="AlphaFoldDB" id="A0A0B1RQS0"/>
<proteinExistence type="predicted"/>
<organism evidence="2 3">
    <name type="scientific">Oesophagostomum dentatum</name>
    <name type="common">Nodular worm</name>
    <dbReference type="NCBI Taxonomy" id="61180"/>
    <lineage>
        <taxon>Eukaryota</taxon>
        <taxon>Metazoa</taxon>
        <taxon>Ecdysozoa</taxon>
        <taxon>Nematoda</taxon>
        <taxon>Chromadorea</taxon>
        <taxon>Rhabditida</taxon>
        <taxon>Rhabditina</taxon>
        <taxon>Rhabditomorpha</taxon>
        <taxon>Strongyloidea</taxon>
        <taxon>Strongylidae</taxon>
        <taxon>Oesophagostomum</taxon>
    </lineage>
</organism>
<feature type="transmembrane region" description="Helical" evidence="1">
    <location>
        <begin position="12"/>
        <end position="32"/>
    </location>
</feature>
<evidence type="ECO:0000313" key="3">
    <source>
        <dbReference type="Proteomes" id="UP000053660"/>
    </source>
</evidence>
<keyword evidence="1" id="KW-0472">Membrane</keyword>
<gene>
    <name evidence="2" type="ORF">OESDEN_25405</name>
</gene>
<dbReference type="EMBL" id="KN613198">
    <property type="protein sequence ID" value="KHJ74979.1"/>
    <property type="molecule type" value="Genomic_DNA"/>
</dbReference>
<evidence type="ECO:0000256" key="1">
    <source>
        <dbReference type="SAM" id="Phobius"/>
    </source>
</evidence>
<dbReference type="Proteomes" id="UP000053660">
    <property type="component" value="Unassembled WGS sequence"/>
</dbReference>
<keyword evidence="1" id="KW-0812">Transmembrane</keyword>